<evidence type="ECO:0008006" key="5">
    <source>
        <dbReference type="Google" id="ProtNLM"/>
    </source>
</evidence>
<protein>
    <recommendedName>
        <fullName evidence="5">Hemerythrin-like domain-containing protein</fullName>
    </recommendedName>
</protein>
<organism evidence="2 4">
    <name type="scientific">Salinicoccus halodurans</name>
    <dbReference type="NCBI Taxonomy" id="407035"/>
    <lineage>
        <taxon>Bacteria</taxon>
        <taxon>Bacillati</taxon>
        <taxon>Bacillota</taxon>
        <taxon>Bacilli</taxon>
        <taxon>Bacillales</taxon>
        <taxon>Staphylococcaceae</taxon>
        <taxon>Salinicoccus</taxon>
    </lineage>
</organism>
<evidence type="ECO:0000313" key="3">
    <source>
        <dbReference type="Proteomes" id="UP000034029"/>
    </source>
</evidence>
<evidence type="ECO:0000313" key="4">
    <source>
        <dbReference type="Proteomes" id="UP000183090"/>
    </source>
</evidence>
<dbReference type="RefSeq" id="WP_046789253.1">
    <property type="nucleotide sequence ID" value="NZ_CP011366.1"/>
</dbReference>
<dbReference type="Proteomes" id="UP000034029">
    <property type="component" value="Chromosome"/>
</dbReference>
<dbReference type="KEGG" id="shv:AAT16_01775"/>
<evidence type="ECO:0000313" key="2">
    <source>
        <dbReference type="EMBL" id="SFK78299.1"/>
    </source>
</evidence>
<reference evidence="2 4" key="3">
    <citation type="submission" date="2016-10" db="EMBL/GenBank/DDBJ databases">
        <authorList>
            <person name="Varghese N."/>
            <person name="Submissions S."/>
        </authorList>
    </citation>
    <scope>NUCLEOTIDE SEQUENCE [LARGE SCALE GENOMIC DNA]</scope>
    <source>
        <strain evidence="2 4">CGMCC 1.6501</strain>
    </source>
</reference>
<gene>
    <name evidence="1" type="ORF">AAT16_01775</name>
    <name evidence="2" type="ORF">SAMN05216235_1729</name>
</gene>
<proteinExistence type="predicted"/>
<reference evidence="3" key="2">
    <citation type="submission" date="2015-04" db="EMBL/GenBank/DDBJ databases">
        <title>Complete genome sequence of Salinicoccus halodurans strain H3B36, isolated from the Qaidam basin of China.</title>
        <authorList>
            <person name="Ma Y."/>
            <person name="Jiang K."/>
            <person name="Xue Y."/>
        </authorList>
    </citation>
    <scope>NUCLEOTIDE SEQUENCE [LARGE SCALE GENOMIC DNA]</scope>
    <source>
        <strain evidence="3">H3B36</strain>
    </source>
</reference>
<dbReference type="AlphaFoldDB" id="A0A0F7HJ22"/>
<accession>A0A0F7HJ22</accession>
<dbReference type="Proteomes" id="UP000183090">
    <property type="component" value="Unassembled WGS sequence"/>
</dbReference>
<reference evidence="1 3" key="1">
    <citation type="journal article" date="2015" name="Int. J. Syst. Evol. Microbiol.">
        <title>Complete genome sequence of Salinicoccus halodurans H3B36, isolated from the Qaidam Basin in China.</title>
        <authorList>
            <person name="Jiang K."/>
            <person name="Xue Y."/>
            <person name="Ma Y."/>
        </authorList>
    </citation>
    <scope>NUCLEOTIDE SEQUENCE [LARGE SCALE GENOMIC DNA]</scope>
    <source>
        <strain evidence="1 3">H3B36</strain>
    </source>
</reference>
<evidence type="ECO:0000313" key="1">
    <source>
        <dbReference type="EMBL" id="AKG73061.1"/>
    </source>
</evidence>
<dbReference type="EMBL" id="CP011366">
    <property type="protein sequence ID" value="AKG73061.1"/>
    <property type="molecule type" value="Genomic_DNA"/>
</dbReference>
<keyword evidence="3" id="KW-1185">Reference proteome</keyword>
<sequence>MSGLSLNDYPAHKALHDEILGGAEEQLDSMKTLLNKLEHKELAEEMESFIEYVETRVLGHFDEEESGTGFYDRAVGREPALHDKVQGLKRDHELIRMMTARMKEELAKEDVDFQKLIDHSVSIILVDEIHSRDEEDILLGGRE</sequence>
<dbReference type="OrthoDB" id="2678857at2"/>
<dbReference type="EMBL" id="FOTB01000003">
    <property type="protein sequence ID" value="SFK78299.1"/>
    <property type="molecule type" value="Genomic_DNA"/>
</dbReference>
<name>A0A0F7HJ22_9STAP</name>